<evidence type="ECO:0000313" key="2">
    <source>
        <dbReference type="EMBL" id="KKL26257.1"/>
    </source>
</evidence>
<name>A0A0F9CIK0_9ZZZZ</name>
<keyword evidence="1" id="KW-1133">Transmembrane helix</keyword>
<evidence type="ECO:0000256" key="1">
    <source>
        <dbReference type="SAM" id="Phobius"/>
    </source>
</evidence>
<organism evidence="2">
    <name type="scientific">marine sediment metagenome</name>
    <dbReference type="NCBI Taxonomy" id="412755"/>
    <lineage>
        <taxon>unclassified sequences</taxon>
        <taxon>metagenomes</taxon>
        <taxon>ecological metagenomes</taxon>
    </lineage>
</organism>
<accession>A0A0F9CIK0</accession>
<dbReference type="EMBL" id="LAZR01035899">
    <property type="protein sequence ID" value="KKL26257.1"/>
    <property type="molecule type" value="Genomic_DNA"/>
</dbReference>
<feature type="transmembrane region" description="Helical" evidence="1">
    <location>
        <begin position="7"/>
        <end position="24"/>
    </location>
</feature>
<sequence>MNKIRLLAAFPLIYFMYVVIIPIASASTSDEAFISYLQEDSGAYLARVFTLLGLLLFSIQTPRIYYTGLRWVLKFFGFREVEADEEEEEV</sequence>
<keyword evidence="1" id="KW-0812">Transmembrane</keyword>
<gene>
    <name evidence="2" type="ORF">LCGC14_2397090</name>
</gene>
<dbReference type="AlphaFoldDB" id="A0A0F9CIK0"/>
<keyword evidence="1" id="KW-0472">Membrane</keyword>
<comment type="caution">
    <text evidence="2">The sequence shown here is derived from an EMBL/GenBank/DDBJ whole genome shotgun (WGS) entry which is preliminary data.</text>
</comment>
<proteinExistence type="predicted"/>
<protein>
    <submittedName>
        <fullName evidence="2">Uncharacterized protein</fullName>
    </submittedName>
</protein>
<reference evidence="2" key="1">
    <citation type="journal article" date="2015" name="Nature">
        <title>Complex archaea that bridge the gap between prokaryotes and eukaryotes.</title>
        <authorList>
            <person name="Spang A."/>
            <person name="Saw J.H."/>
            <person name="Jorgensen S.L."/>
            <person name="Zaremba-Niedzwiedzka K."/>
            <person name="Martijn J."/>
            <person name="Lind A.E."/>
            <person name="van Eijk R."/>
            <person name="Schleper C."/>
            <person name="Guy L."/>
            <person name="Ettema T.J."/>
        </authorList>
    </citation>
    <scope>NUCLEOTIDE SEQUENCE</scope>
</reference>
<feature type="transmembrane region" description="Helical" evidence="1">
    <location>
        <begin position="44"/>
        <end position="66"/>
    </location>
</feature>